<sequence length="47" mass="4999">TDATLLTEIEKAFNDSTTAAKVVNSAKTEDGGAHLFIYKSGLIQKVT</sequence>
<evidence type="ECO:0000313" key="1">
    <source>
        <dbReference type="EMBL" id="CAG8791634.1"/>
    </source>
</evidence>
<reference evidence="1" key="1">
    <citation type="submission" date="2021-06" db="EMBL/GenBank/DDBJ databases">
        <authorList>
            <person name="Kallberg Y."/>
            <person name="Tangrot J."/>
            <person name="Rosling A."/>
        </authorList>
    </citation>
    <scope>NUCLEOTIDE SEQUENCE</scope>
    <source>
        <strain evidence="1">MA461A</strain>
    </source>
</reference>
<protein>
    <submittedName>
        <fullName evidence="1">29774_t:CDS:1</fullName>
    </submittedName>
</protein>
<organism evidence="1 2">
    <name type="scientific">Racocetra persica</name>
    <dbReference type="NCBI Taxonomy" id="160502"/>
    <lineage>
        <taxon>Eukaryota</taxon>
        <taxon>Fungi</taxon>
        <taxon>Fungi incertae sedis</taxon>
        <taxon>Mucoromycota</taxon>
        <taxon>Glomeromycotina</taxon>
        <taxon>Glomeromycetes</taxon>
        <taxon>Diversisporales</taxon>
        <taxon>Gigasporaceae</taxon>
        <taxon>Racocetra</taxon>
    </lineage>
</organism>
<feature type="non-terminal residue" evidence="1">
    <location>
        <position position="1"/>
    </location>
</feature>
<accession>A0ACA9RFB0</accession>
<dbReference type="Proteomes" id="UP000789920">
    <property type="component" value="Unassembled WGS sequence"/>
</dbReference>
<feature type="non-terminal residue" evidence="1">
    <location>
        <position position="47"/>
    </location>
</feature>
<name>A0ACA9RFB0_9GLOM</name>
<keyword evidence="2" id="KW-1185">Reference proteome</keyword>
<gene>
    <name evidence="1" type="ORF">RPERSI_LOCUS19262</name>
</gene>
<dbReference type="EMBL" id="CAJVQC010052493">
    <property type="protein sequence ID" value="CAG8791634.1"/>
    <property type="molecule type" value="Genomic_DNA"/>
</dbReference>
<comment type="caution">
    <text evidence="1">The sequence shown here is derived from an EMBL/GenBank/DDBJ whole genome shotgun (WGS) entry which is preliminary data.</text>
</comment>
<proteinExistence type="predicted"/>
<evidence type="ECO:0000313" key="2">
    <source>
        <dbReference type="Proteomes" id="UP000789920"/>
    </source>
</evidence>